<name>A0A0C3D1H3_9AGAM</name>
<sequence>MSQQPTWQIGPIPSTKLSWSNEHAGQSHKCRTCGISLLTGERPGFCCGPGGSKYHDVPPLPLLPIQYHVFLNHPDIFNHIFSFAALETSHAFPTTEGPPGFLAIQG</sequence>
<protein>
    <submittedName>
        <fullName evidence="2">Uncharacterized protein</fullName>
    </submittedName>
</protein>
<evidence type="ECO:0000313" key="3">
    <source>
        <dbReference type="Proteomes" id="UP000053989"/>
    </source>
</evidence>
<feature type="region of interest" description="Disordered" evidence="1">
    <location>
        <begin position="1"/>
        <end position="20"/>
    </location>
</feature>
<evidence type="ECO:0000313" key="2">
    <source>
        <dbReference type="EMBL" id="KIM49981.1"/>
    </source>
</evidence>
<dbReference type="HOGENOM" id="CLU_160877_0_0_1"/>
<accession>A0A0C3D1H3</accession>
<keyword evidence="3" id="KW-1185">Reference proteome</keyword>
<dbReference type="Proteomes" id="UP000053989">
    <property type="component" value="Unassembled WGS sequence"/>
</dbReference>
<reference evidence="2 3" key="1">
    <citation type="submission" date="2014-04" db="EMBL/GenBank/DDBJ databases">
        <authorList>
            <consortium name="DOE Joint Genome Institute"/>
            <person name="Kuo A."/>
            <person name="Kohler A."/>
            <person name="Nagy L.G."/>
            <person name="Floudas D."/>
            <person name="Copeland A."/>
            <person name="Barry K.W."/>
            <person name="Cichocki N."/>
            <person name="Veneault-Fourrey C."/>
            <person name="LaButti K."/>
            <person name="Lindquist E.A."/>
            <person name="Lipzen A."/>
            <person name="Lundell T."/>
            <person name="Morin E."/>
            <person name="Murat C."/>
            <person name="Sun H."/>
            <person name="Tunlid A."/>
            <person name="Henrissat B."/>
            <person name="Grigoriev I.V."/>
            <person name="Hibbett D.S."/>
            <person name="Martin F."/>
            <person name="Nordberg H.P."/>
            <person name="Cantor M.N."/>
            <person name="Hua S.X."/>
        </authorList>
    </citation>
    <scope>NUCLEOTIDE SEQUENCE [LARGE SCALE GENOMIC DNA]</scope>
    <source>
        <strain evidence="2 3">Foug A</strain>
    </source>
</reference>
<evidence type="ECO:0000256" key="1">
    <source>
        <dbReference type="SAM" id="MobiDB-lite"/>
    </source>
</evidence>
<dbReference type="OrthoDB" id="3366231at2759"/>
<reference evidence="3" key="2">
    <citation type="submission" date="2015-01" db="EMBL/GenBank/DDBJ databases">
        <title>Evolutionary Origins and Diversification of the Mycorrhizal Mutualists.</title>
        <authorList>
            <consortium name="DOE Joint Genome Institute"/>
            <consortium name="Mycorrhizal Genomics Consortium"/>
            <person name="Kohler A."/>
            <person name="Kuo A."/>
            <person name="Nagy L.G."/>
            <person name="Floudas D."/>
            <person name="Copeland A."/>
            <person name="Barry K.W."/>
            <person name="Cichocki N."/>
            <person name="Veneault-Fourrey C."/>
            <person name="LaButti K."/>
            <person name="Lindquist E.A."/>
            <person name="Lipzen A."/>
            <person name="Lundell T."/>
            <person name="Morin E."/>
            <person name="Murat C."/>
            <person name="Riley R."/>
            <person name="Ohm R."/>
            <person name="Sun H."/>
            <person name="Tunlid A."/>
            <person name="Henrissat B."/>
            <person name="Grigoriev I.V."/>
            <person name="Hibbett D.S."/>
            <person name="Martin F."/>
        </authorList>
    </citation>
    <scope>NUCLEOTIDE SEQUENCE [LARGE SCALE GENOMIC DNA]</scope>
    <source>
        <strain evidence="3">Foug A</strain>
    </source>
</reference>
<dbReference type="AlphaFoldDB" id="A0A0C3D1H3"/>
<dbReference type="STRING" id="1036808.A0A0C3D1H3"/>
<dbReference type="EMBL" id="KN822885">
    <property type="protein sequence ID" value="KIM49981.1"/>
    <property type="molecule type" value="Genomic_DNA"/>
</dbReference>
<dbReference type="InParanoid" id="A0A0C3D1H3"/>
<organism evidence="2 3">
    <name type="scientific">Scleroderma citrinum Foug A</name>
    <dbReference type="NCBI Taxonomy" id="1036808"/>
    <lineage>
        <taxon>Eukaryota</taxon>
        <taxon>Fungi</taxon>
        <taxon>Dikarya</taxon>
        <taxon>Basidiomycota</taxon>
        <taxon>Agaricomycotina</taxon>
        <taxon>Agaricomycetes</taxon>
        <taxon>Agaricomycetidae</taxon>
        <taxon>Boletales</taxon>
        <taxon>Sclerodermatineae</taxon>
        <taxon>Sclerodermataceae</taxon>
        <taxon>Scleroderma</taxon>
    </lineage>
</organism>
<gene>
    <name evidence="2" type="ORF">SCLCIDRAFT_18544</name>
</gene>
<proteinExistence type="predicted"/>